<dbReference type="PANTHER" id="PTHR30576">
    <property type="entry name" value="COLANIC BIOSYNTHESIS UDP-GLUCOSE LIPID CARRIER TRANSFERASE"/>
    <property type="match status" value="1"/>
</dbReference>
<keyword evidence="2" id="KW-0812">Transmembrane</keyword>
<dbReference type="GO" id="GO:0016757">
    <property type="term" value="F:glycosyltransferase activity"/>
    <property type="evidence" value="ECO:0007669"/>
    <property type="project" value="InterPro"/>
</dbReference>
<evidence type="ECO:0000313" key="7">
    <source>
        <dbReference type="Proteomes" id="UP000198855"/>
    </source>
</evidence>
<proteinExistence type="inferred from homology"/>
<dbReference type="InterPro" id="IPR028098">
    <property type="entry name" value="Glyco_trans_4-like_N"/>
</dbReference>
<comment type="similarity">
    <text evidence="1">Belongs to the bacterial sugar transferase family.</text>
</comment>
<dbReference type="Pfam" id="PF13477">
    <property type="entry name" value="Glyco_trans_4_2"/>
    <property type="match status" value="1"/>
</dbReference>
<dbReference type="EMBL" id="FOMT01000004">
    <property type="protein sequence ID" value="SFE85267.1"/>
    <property type="molecule type" value="Genomic_DNA"/>
</dbReference>
<dbReference type="Pfam" id="PF02397">
    <property type="entry name" value="Bac_transf"/>
    <property type="match status" value="1"/>
</dbReference>
<reference evidence="7" key="1">
    <citation type="submission" date="2016-10" db="EMBL/GenBank/DDBJ databases">
        <authorList>
            <person name="Varghese N."/>
            <person name="Submissions S."/>
        </authorList>
    </citation>
    <scope>NUCLEOTIDE SEQUENCE [LARGE SCALE GENOMIC DNA]</scope>
    <source>
        <strain evidence="7">CGMCC 1.10784</strain>
    </source>
</reference>
<keyword evidence="7" id="KW-1185">Reference proteome</keyword>
<dbReference type="Proteomes" id="UP000198855">
    <property type="component" value="Unassembled WGS sequence"/>
</dbReference>
<dbReference type="Pfam" id="PF00534">
    <property type="entry name" value="Glycos_transf_1"/>
    <property type="match status" value="1"/>
</dbReference>
<dbReference type="STRING" id="1045775.SAMN05216378_4332"/>
<keyword evidence="2" id="KW-1133">Transmembrane helix</keyword>
<organism evidence="6 7">
    <name type="scientific">Paenibacillus catalpae</name>
    <dbReference type="NCBI Taxonomy" id="1045775"/>
    <lineage>
        <taxon>Bacteria</taxon>
        <taxon>Bacillati</taxon>
        <taxon>Bacillota</taxon>
        <taxon>Bacilli</taxon>
        <taxon>Bacillales</taxon>
        <taxon>Paenibacillaceae</taxon>
        <taxon>Paenibacillus</taxon>
    </lineage>
</organism>
<feature type="domain" description="Glycosyltransferase subfamily 4-like N-terminal" evidence="5">
    <location>
        <begin position="27"/>
        <end position="137"/>
    </location>
</feature>
<dbReference type="InterPro" id="IPR001296">
    <property type="entry name" value="Glyco_trans_1"/>
</dbReference>
<keyword evidence="2" id="KW-0472">Membrane</keyword>
<feature type="transmembrane region" description="Helical" evidence="2">
    <location>
        <begin position="404"/>
        <end position="427"/>
    </location>
</feature>
<dbReference type="AlphaFoldDB" id="A0A1I2DXV8"/>
<dbReference type="SUPFAM" id="SSF53756">
    <property type="entry name" value="UDP-Glycosyltransferase/glycogen phosphorylase"/>
    <property type="match status" value="1"/>
</dbReference>
<evidence type="ECO:0000256" key="2">
    <source>
        <dbReference type="SAM" id="Phobius"/>
    </source>
</evidence>
<dbReference type="CDD" id="cd03808">
    <property type="entry name" value="GT4_CapM-like"/>
    <property type="match status" value="1"/>
</dbReference>
<evidence type="ECO:0000259" key="5">
    <source>
        <dbReference type="Pfam" id="PF13477"/>
    </source>
</evidence>
<dbReference type="InterPro" id="IPR003362">
    <property type="entry name" value="Bact_transf"/>
</dbReference>
<evidence type="ECO:0000259" key="3">
    <source>
        <dbReference type="Pfam" id="PF00534"/>
    </source>
</evidence>
<evidence type="ECO:0000313" key="6">
    <source>
        <dbReference type="EMBL" id="SFE85267.1"/>
    </source>
</evidence>
<dbReference type="Gene3D" id="3.40.50.2000">
    <property type="entry name" value="Glycogen Phosphorylase B"/>
    <property type="match status" value="2"/>
</dbReference>
<feature type="domain" description="Glycosyl transferase family 1" evidence="3">
    <location>
        <begin position="193"/>
        <end position="359"/>
    </location>
</feature>
<evidence type="ECO:0000256" key="1">
    <source>
        <dbReference type="ARBA" id="ARBA00006464"/>
    </source>
</evidence>
<evidence type="ECO:0000259" key="4">
    <source>
        <dbReference type="Pfam" id="PF02397"/>
    </source>
</evidence>
<sequence length="599" mass="67144">MIQKIAHICTSGISHKIMGDKLRLLQQQEGVQVTFITSPEGVDEGLMAEKAYPFEWKLLPMARSIQPVADLRSIIAMYKLFRRERYDIVHTHTAKAGLIGRIAAKLAGVKVVIHTSHGLPFYEGQPKKTYWLYKMLEKFGAICCHALASQNEEDAGVLRKLAPWRPVFVEGNGVDLEHLDRLAAAVTPEQTAALRRKNGIKPEEKVLFMAARFEPVKDHSLLLDALIELKRAGALNWVTVLAGQGPLEAELKIQAEMSGLEDDVLFVGQQSSIIPWLVMADAVTLTSEKEGIPRSLMEAMALSKPIVATNVLGTRELVAHAETGLLVPYRDSMQLGESLAAMMNTPEARKRMGEAGRRRIEAAFTEARVVERLMRLYRSTKLRQSRSQGLGARWNAFGKRLFDLVASVPAAVLLSPVMLIVALLVRLKLGSPVLFKQQRPGRYGNPFYVLKFRTMRDAYDRFGQPLPDEARLTSFGKLLRKLSLDELPQLFNVIRGDMSLVGPRPLLMEYLPLYTEEQAHRHDVRPGITGWAQVNGRNAVSWEEKFQLDLVYVERQSLWFDFRILVRTVGKVLKRDGISSAGQATVQKFTGTREMGNAS</sequence>
<accession>A0A1I2DXV8</accession>
<name>A0A1I2DXV8_9BACL</name>
<dbReference type="PANTHER" id="PTHR30576:SF8">
    <property type="entry name" value="UNDECAPRENYL-PHOSPHATE GALACTOSE PHOSPHOTRANSFERASE"/>
    <property type="match status" value="1"/>
</dbReference>
<gene>
    <name evidence="6" type="ORF">SAMN05216378_4332</name>
</gene>
<keyword evidence="6" id="KW-0808">Transferase</keyword>
<feature type="domain" description="Bacterial sugar transferase" evidence="4">
    <location>
        <begin position="399"/>
        <end position="574"/>
    </location>
</feature>
<dbReference type="GO" id="GO:0016780">
    <property type="term" value="F:phosphotransferase activity, for other substituted phosphate groups"/>
    <property type="evidence" value="ECO:0007669"/>
    <property type="project" value="TreeGrafter"/>
</dbReference>
<protein>
    <submittedName>
        <fullName evidence="6">Sugar transferase involved in LPS biosynthesis (Colanic, teichoic acid)</fullName>
    </submittedName>
</protein>